<accession>A0ABX4N218</accession>
<sequence length="208" mass="24644">MTSRKISRHPEWDQMLLAGITVREIAELCHRGPATIHYHLRRRDHYEPGFRAKHETAVAARNKNRPSSTWRRQAKELAASHAERKRLPRSTGDQTERSLNHWLAAQRKELQSGQLPAAKIMHLQDVPDWHIDPRQREPDERWSERFEALVQYVAEYEQFPRYRTYTSEAERSLGVCLHNQHQRRAKGKLAAWRRNALDHEFAGWRSYA</sequence>
<dbReference type="InterPro" id="IPR005114">
    <property type="entry name" value="Helicase_assoc"/>
</dbReference>
<keyword evidence="3" id="KW-1185">Reference proteome</keyword>
<reference evidence="2 3" key="1">
    <citation type="submission" date="2017-11" db="EMBL/GenBank/DDBJ databases">
        <title>Sequencing the genomes of 1000 actinobacteria strains.</title>
        <authorList>
            <person name="Klenk H.-P."/>
        </authorList>
    </citation>
    <scope>NUCLEOTIDE SEQUENCE [LARGE SCALE GENOMIC DNA]</scope>
    <source>
        <strain evidence="2 3">DSM 12798</strain>
    </source>
</reference>
<evidence type="ECO:0000313" key="3">
    <source>
        <dbReference type="Proteomes" id="UP000229263"/>
    </source>
</evidence>
<dbReference type="EMBL" id="PGEY01000001">
    <property type="protein sequence ID" value="PJJ45834.1"/>
    <property type="molecule type" value="Genomic_DNA"/>
</dbReference>
<organism evidence="2 3">
    <name type="scientific">Glutamicibacter mysorens</name>
    <dbReference type="NCBI Taxonomy" id="257984"/>
    <lineage>
        <taxon>Bacteria</taxon>
        <taxon>Bacillati</taxon>
        <taxon>Actinomycetota</taxon>
        <taxon>Actinomycetes</taxon>
        <taxon>Micrococcales</taxon>
        <taxon>Micrococcaceae</taxon>
        <taxon>Glutamicibacter</taxon>
    </lineage>
</organism>
<protein>
    <submittedName>
        <fullName evidence="2">Helicase associated protein</fullName>
    </submittedName>
</protein>
<feature type="domain" description="Helicase-associated" evidence="1">
    <location>
        <begin position="139"/>
        <end position="198"/>
    </location>
</feature>
<name>A0ABX4N218_9MICC</name>
<proteinExistence type="predicted"/>
<evidence type="ECO:0000259" key="1">
    <source>
        <dbReference type="Pfam" id="PF03457"/>
    </source>
</evidence>
<dbReference type="Gene3D" id="6.10.140.530">
    <property type="match status" value="2"/>
</dbReference>
<evidence type="ECO:0000313" key="2">
    <source>
        <dbReference type="EMBL" id="PJJ45834.1"/>
    </source>
</evidence>
<comment type="caution">
    <text evidence="2">The sequence shown here is derived from an EMBL/GenBank/DDBJ whole genome shotgun (WGS) entry which is preliminary data.</text>
</comment>
<dbReference type="Proteomes" id="UP000229263">
    <property type="component" value="Unassembled WGS sequence"/>
</dbReference>
<dbReference type="RefSeq" id="WP_100339300.1">
    <property type="nucleotide sequence ID" value="NZ_PGEY01000001.1"/>
</dbReference>
<dbReference type="Pfam" id="PF03457">
    <property type="entry name" value="HA"/>
    <property type="match status" value="1"/>
</dbReference>
<gene>
    <name evidence="2" type="ORF">ATK23_3134</name>
</gene>